<reference evidence="2 3" key="1">
    <citation type="submission" date="2018-03" db="EMBL/GenBank/DDBJ databases">
        <title>Draft genome sequence of Rohu Carp (Labeo rohita).</title>
        <authorList>
            <person name="Das P."/>
            <person name="Kushwaha B."/>
            <person name="Joshi C.G."/>
            <person name="Kumar D."/>
            <person name="Nagpure N.S."/>
            <person name="Sahoo L."/>
            <person name="Das S.P."/>
            <person name="Bit A."/>
            <person name="Patnaik S."/>
            <person name="Meher P.K."/>
            <person name="Jayasankar P."/>
            <person name="Koringa P.G."/>
            <person name="Patel N.V."/>
            <person name="Hinsu A.T."/>
            <person name="Kumar R."/>
            <person name="Pandey M."/>
            <person name="Agarwal S."/>
            <person name="Srivastava S."/>
            <person name="Singh M."/>
            <person name="Iquebal M.A."/>
            <person name="Jaiswal S."/>
            <person name="Angadi U.B."/>
            <person name="Kumar N."/>
            <person name="Raza M."/>
            <person name="Shah T.M."/>
            <person name="Rai A."/>
            <person name="Jena J.K."/>
        </authorList>
    </citation>
    <scope>NUCLEOTIDE SEQUENCE [LARGE SCALE GENOMIC DNA]</scope>
    <source>
        <strain evidence="2">DASCIFA01</strain>
        <tissue evidence="2">Testis</tissue>
    </source>
</reference>
<proteinExistence type="predicted"/>
<sequence>MEAFDESVEPWTTYIERFEHFVEANSIDADKKVPVLLSVIGRKTYGLLRSLIAPDKPREKSFKQIKDTLQQHFSPKPLIIAERFRFHRRSQEESESVTQYVAVLTGLSEHCEFGGHLDDALRDRFVCGLKSEATQKRLLTETTLTFRREVELAVSMETASREAHQLGGSLTNHPIWAKDKDDCGLLTGVEPAKLTGTAPPVTKQYPISKEAIQGTLWKNLKLALKRQNAEIRRQRFITGGGPPNKDKTDEVGDLLSGIIQNQQPLEGIPDDDHLNSSDEELSTNEQRDLNRLEEPEHIGFSIRKLHENTPQFTNGSADFVNYSTHSCFTGTTQITSFTVKGPSCQKPQCEQNLERTG</sequence>
<protein>
    <submittedName>
        <fullName evidence="2">Voltage-dependent L-type calcium channel subunit alpha-1D-like protein</fullName>
    </submittedName>
</protein>
<gene>
    <name evidence="2" type="ORF">ROHU_017873</name>
</gene>
<dbReference type="PANTHER" id="PTHR33198:SF19">
    <property type="entry name" value="CCHC-TYPE DOMAIN-CONTAINING PROTEIN"/>
    <property type="match status" value="1"/>
</dbReference>
<comment type="caution">
    <text evidence="2">The sequence shown here is derived from an EMBL/GenBank/DDBJ whole genome shotgun (WGS) entry which is preliminary data.</text>
</comment>
<feature type="region of interest" description="Disordered" evidence="1">
    <location>
        <begin position="264"/>
        <end position="293"/>
    </location>
</feature>
<dbReference type="PANTHER" id="PTHR33198">
    <property type="entry name" value="ANK_REP_REGION DOMAIN-CONTAINING PROTEIN-RELATED"/>
    <property type="match status" value="1"/>
</dbReference>
<dbReference type="AlphaFoldDB" id="A0A498ND43"/>
<accession>A0A498ND43</accession>
<dbReference type="EMBL" id="QBIY01011630">
    <property type="protein sequence ID" value="RXN30242.1"/>
    <property type="molecule type" value="Genomic_DNA"/>
</dbReference>
<evidence type="ECO:0000256" key="1">
    <source>
        <dbReference type="SAM" id="MobiDB-lite"/>
    </source>
</evidence>
<evidence type="ECO:0000313" key="3">
    <source>
        <dbReference type="Proteomes" id="UP000290572"/>
    </source>
</evidence>
<dbReference type="Proteomes" id="UP000290572">
    <property type="component" value="Unassembled WGS sequence"/>
</dbReference>
<name>A0A498ND43_LABRO</name>
<organism evidence="2 3">
    <name type="scientific">Labeo rohita</name>
    <name type="common">Indian major carp</name>
    <name type="synonym">Cyprinus rohita</name>
    <dbReference type="NCBI Taxonomy" id="84645"/>
    <lineage>
        <taxon>Eukaryota</taxon>
        <taxon>Metazoa</taxon>
        <taxon>Chordata</taxon>
        <taxon>Craniata</taxon>
        <taxon>Vertebrata</taxon>
        <taxon>Euteleostomi</taxon>
        <taxon>Actinopterygii</taxon>
        <taxon>Neopterygii</taxon>
        <taxon>Teleostei</taxon>
        <taxon>Ostariophysi</taxon>
        <taxon>Cypriniformes</taxon>
        <taxon>Cyprinidae</taxon>
        <taxon>Labeoninae</taxon>
        <taxon>Labeonini</taxon>
        <taxon>Labeo</taxon>
    </lineage>
</organism>
<evidence type="ECO:0000313" key="2">
    <source>
        <dbReference type="EMBL" id="RXN30242.1"/>
    </source>
</evidence>
<keyword evidence="3" id="KW-1185">Reference proteome</keyword>